<keyword evidence="3" id="KW-0378">Hydrolase</keyword>
<evidence type="ECO:0000259" key="6">
    <source>
        <dbReference type="PROSITE" id="PS50249"/>
    </source>
</evidence>
<dbReference type="PROSITE" id="PS50249">
    <property type="entry name" value="MPN"/>
    <property type="match status" value="1"/>
</dbReference>
<dbReference type="EMBL" id="JBHTJG010000001">
    <property type="protein sequence ID" value="MFD0944895.1"/>
    <property type="molecule type" value="Genomic_DNA"/>
</dbReference>
<reference evidence="8" key="1">
    <citation type="journal article" date="2019" name="Int. J. Syst. Evol. Microbiol.">
        <title>The Global Catalogue of Microorganisms (GCM) 10K type strain sequencing project: providing services to taxonomists for standard genome sequencing and annotation.</title>
        <authorList>
            <consortium name="The Broad Institute Genomics Platform"/>
            <consortium name="The Broad Institute Genome Sequencing Center for Infectious Disease"/>
            <person name="Wu L."/>
            <person name="Ma J."/>
        </authorList>
    </citation>
    <scope>NUCLEOTIDE SEQUENCE [LARGE SCALE GENOMIC DNA]</scope>
    <source>
        <strain evidence="8">CCUG 62982</strain>
    </source>
</reference>
<evidence type="ECO:0000256" key="3">
    <source>
        <dbReference type="ARBA" id="ARBA00022801"/>
    </source>
</evidence>
<comment type="caution">
    <text evidence="7">The sequence shown here is derived from an EMBL/GenBank/DDBJ whole genome shotgun (WGS) entry which is preliminary data.</text>
</comment>
<dbReference type="RefSeq" id="WP_264942825.1">
    <property type="nucleotide sequence ID" value="NZ_JAPDRA010000001.1"/>
</dbReference>
<feature type="domain" description="MPN" evidence="6">
    <location>
        <begin position="7"/>
        <end position="133"/>
    </location>
</feature>
<dbReference type="PANTHER" id="PTHR30471:SF3">
    <property type="entry name" value="UPF0758 PROTEIN YEES-RELATED"/>
    <property type="match status" value="1"/>
</dbReference>
<evidence type="ECO:0000256" key="5">
    <source>
        <dbReference type="ARBA" id="ARBA00023049"/>
    </source>
</evidence>
<accession>A0ABW3H3J8</accession>
<dbReference type="InterPro" id="IPR001405">
    <property type="entry name" value="UPF0758"/>
</dbReference>
<dbReference type="PANTHER" id="PTHR30471">
    <property type="entry name" value="DNA REPAIR PROTEIN RADC"/>
    <property type="match status" value="1"/>
</dbReference>
<protein>
    <submittedName>
        <fullName evidence="7">JAB domain-containing protein</fullName>
    </submittedName>
</protein>
<evidence type="ECO:0000313" key="8">
    <source>
        <dbReference type="Proteomes" id="UP001596977"/>
    </source>
</evidence>
<evidence type="ECO:0000313" key="7">
    <source>
        <dbReference type="EMBL" id="MFD0944895.1"/>
    </source>
</evidence>
<proteinExistence type="predicted"/>
<dbReference type="Gene3D" id="3.40.140.10">
    <property type="entry name" value="Cytidine Deaminase, domain 2"/>
    <property type="match status" value="1"/>
</dbReference>
<keyword evidence="5" id="KW-0482">Metalloprotease</keyword>
<keyword evidence="2" id="KW-0479">Metal-binding</keyword>
<dbReference type="InterPro" id="IPR037518">
    <property type="entry name" value="MPN"/>
</dbReference>
<dbReference type="InterPro" id="IPR025657">
    <property type="entry name" value="RadC_JAB"/>
</dbReference>
<keyword evidence="4" id="KW-0862">Zinc</keyword>
<evidence type="ECO:0000256" key="1">
    <source>
        <dbReference type="ARBA" id="ARBA00022670"/>
    </source>
</evidence>
<dbReference type="Proteomes" id="UP001596977">
    <property type="component" value="Unassembled WGS sequence"/>
</dbReference>
<keyword evidence="1" id="KW-0645">Protease</keyword>
<evidence type="ECO:0000256" key="4">
    <source>
        <dbReference type="ARBA" id="ARBA00022833"/>
    </source>
</evidence>
<organism evidence="7 8">
    <name type="scientific">Sphingomonas canadensis</name>
    <dbReference type="NCBI Taxonomy" id="1219257"/>
    <lineage>
        <taxon>Bacteria</taxon>
        <taxon>Pseudomonadati</taxon>
        <taxon>Pseudomonadota</taxon>
        <taxon>Alphaproteobacteria</taxon>
        <taxon>Sphingomonadales</taxon>
        <taxon>Sphingomonadaceae</taxon>
        <taxon>Sphingomonas</taxon>
    </lineage>
</organism>
<sequence length="133" mass="14091">MTQPPPRTLAGPEEAARLFAPIAREPVEVLAFAYLGADLGRGRHLLGLRQRRSESAHGLDMTIREVAADALAFGAEALVMAHNHPCGDPTPSDADHAATRRLAGALDPLGVRLMDHLVLAEGGVTSFRTLGLL</sequence>
<keyword evidence="8" id="KW-1185">Reference proteome</keyword>
<evidence type="ECO:0000256" key="2">
    <source>
        <dbReference type="ARBA" id="ARBA00022723"/>
    </source>
</evidence>
<dbReference type="Pfam" id="PF04002">
    <property type="entry name" value="RadC"/>
    <property type="match status" value="1"/>
</dbReference>
<name>A0ABW3H3J8_9SPHN</name>
<gene>
    <name evidence="7" type="ORF">ACFQ1E_00935</name>
</gene>